<dbReference type="UniPathway" id="UPA00085"/>
<evidence type="ECO:0000256" key="7">
    <source>
        <dbReference type="ARBA" id="ARBA00023136"/>
    </source>
</evidence>
<keyword evidence="3 10" id="KW-0808">Transferase</keyword>
<feature type="transmembrane region" description="Helical" evidence="10">
    <location>
        <begin position="153"/>
        <end position="175"/>
    </location>
</feature>
<comment type="catalytic activity">
    <reaction evidence="10">
        <text>an acyl phosphate + sn-glycerol 3-phosphate = a 1-acyl-sn-glycero-3-phosphate + phosphate</text>
        <dbReference type="Rhea" id="RHEA:34075"/>
        <dbReference type="ChEBI" id="CHEBI:43474"/>
        <dbReference type="ChEBI" id="CHEBI:57597"/>
        <dbReference type="ChEBI" id="CHEBI:57970"/>
        <dbReference type="ChEBI" id="CHEBI:59918"/>
        <dbReference type="EC" id="2.3.1.275"/>
    </reaction>
</comment>
<sequence length="210" mass="22713">MTAFGLLMIVLAYLLGSISSAVLICRLYGLPDPREQGSGNPGATNVFRLGGRLAAALVLLCDMLKGTIPVWASYLLGVNPFMLGLIGIAACLGHIYPIFFHFRGGKGVATALGAIAPIGLDLTGMMLGTWIAAVLVTGYSSVGALLTSLFAPLFTWMVKPQFTMPVAMLSCLIIFRHQENIKRLIRGEEQKIWNKKKKLTESEEQEGKEI</sequence>
<feature type="transmembrane region" description="Helical" evidence="10">
    <location>
        <begin position="49"/>
        <end position="72"/>
    </location>
</feature>
<comment type="subunit">
    <text evidence="10">Probably interacts with PlsX.</text>
</comment>
<comment type="similarity">
    <text evidence="10">Belongs to the PlsY family.</text>
</comment>
<keyword evidence="5 10" id="KW-1133">Transmembrane helix</keyword>
<dbReference type="AlphaFoldDB" id="A0A128FDI1"/>
<keyword evidence="1 10" id="KW-1003">Cell membrane</keyword>
<comment type="subcellular location">
    <subcellularLocation>
        <location evidence="10">Cell membrane</location>
        <topology evidence="10">Multi-pass membrane protein</topology>
    </subcellularLocation>
</comment>
<dbReference type="OrthoDB" id="9777124at2"/>
<evidence type="ECO:0000256" key="4">
    <source>
        <dbReference type="ARBA" id="ARBA00022692"/>
    </source>
</evidence>
<keyword evidence="2 10" id="KW-0444">Lipid biosynthesis</keyword>
<dbReference type="EMBL" id="FIZY01000032">
    <property type="protein sequence ID" value="CZF84808.1"/>
    <property type="molecule type" value="Genomic_DNA"/>
</dbReference>
<dbReference type="SMR" id="A0A128FDI1"/>
<dbReference type="GO" id="GO:0005886">
    <property type="term" value="C:plasma membrane"/>
    <property type="evidence" value="ECO:0007669"/>
    <property type="project" value="UniProtKB-SubCell"/>
</dbReference>
<evidence type="ECO:0000313" key="12">
    <source>
        <dbReference type="Proteomes" id="UP000073601"/>
    </source>
</evidence>
<gene>
    <name evidence="10 11" type="primary">plsY</name>
    <name evidence="11" type="ORF">GMA8713_03257</name>
</gene>
<dbReference type="NCBIfam" id="TIGR00023">
    <property type="entry name" value="glycerol-3-phosphate 1-O-acyltransferase PlsY"/>
    <property type="match status" value="1"/>
</dbReference>
<reference evidence="12" key="1">
    <citation type="submission" date="2016-02" db="EMBL/GenBank/DDBJ databases">
        <authorList>
            <person name="Rodrigo-Torres Lidia"/>
            <person name="Arahal R.David."/>
        </authorList>
    </citation>
    <scope>NUCLEOTIDE SEQUENCE [LARGE SCALE GENOMIC DNA]</scope>
    <source>
        <strain evidence="12">CECT 8713</strain>
    </source>
</reference>
<evidence type="ECO:0000256" key="10">
    <source>
        <dbReference type="HAMAP-Rule" id="MF_01043"/>
    </source>
</evidence>
<dbReference type="RefSeq" id="WP_062712176.1">
    <property type="nucleotide sequence ID" value="NZ_CAWRCI010000032.1"/>
</dbReference>
<dbReference type="GO" id="GO:0043772">
    <property type="term" value="F:acyl-phosphate glycerol-3-phosphate acyltransferase activity"/>
    <property type="evidence" value="ECO:0007669"/>
    <property type="project" value="UniProtKB-UniRule"/>
</dbReference>
<keyword evidence="7 10" id="KW-0472">Membrane</keyword>
<dbReference type="Proteomes" id="UP000073601">
    <property type="component" value="Unassembled WGS sequence"/>
</dbReference>
<comment type="function">
    <text evidence="10">Catalyzes the transfer of an acyl group from acyl-phosphate (acyl-PO(4)) to glycerol-3-phosphate (G3P) to form lysophosphatidic acid (LPA). This enzyme utilizes acyl-phosphate as fatty acyl donor, but not acyl-CoA or acyl-ACP.</text>
</comment>
<evidence type="ECO:0000256" key="1">
    <source>
        <dbReference type="ARBA" id="ARBA00022475"/>
    </source>
</evidence>
<evidence type="ECO:0000256" key="6">
    <source>
        <dbReference type="ARBA" id="ARBA00023098"/>
    </source>
</evidence>
<protein>
    <recommendedName>
        <fullName evidence="10">Glycerol-3-phosphate acyltransferase</fullName>
    </recommendedName>
    <alternativeName>
        <fullName evidence="10">Acyl-PO4 G3P acyltransferase</fullName>
    </alternativeName>
    <alternativeName>
        <fullName evidence="10">Acyl-phosphate--glycerol-3-phosphate acyltransferase</fullName>
    </alternativeName>
    <alternativeName>
        <fullName evidence="10">G3P acyltransferase</fullName>
        <shortName evidence="10">GPAT</shortName>
        <ecNumber evidence="10">2.3.1.275</ecNumber>
    </alternativeName>
    <alternativeName>
        <fullName evidence="10">Lysophosphatidic acid synthase</fullName>
        <shortName evidence="10">LPA synthase</shortName>
    </alternativeName>
</protein>
<dbReference type="PANTHER" id="PTHR30309">
    <property type="entry name" value="INNER MEMBRANE PROTEIN YGIH"/>
    <property type="match status" value="1"/>
</dbReference>
<keyword evidence="8 10" id="KW-0594">Phospholipid biosynthesis</keyword>
<keyword evidence="6 10" id="KW-0443">Lipid metabolism</keyword>
<dbReference type="GO" id="GO:0008654">
    <property type="term" value="P:phospholipid biosynthetic process"/>
    <property type="evidence" value="ECO:0007669"/>
    <property type="project" value="UniProtKB-UniRule"/>
</dbReference>
<evidence type="ECO:0000256" key="8">
    <source>
        <dbReference type="ARBA" id="ARBA00023209"/>
    </source>
</evidence>
<accession>A0A128FDI1</accession>
<feature type="transmembrane region" description="Helical" evidence="10">
    <location>
        <begin position="111"/>
        <end position="133"/>
    </location>
</feature>
<comment type="pathway">
    <text evidence="10">Lipid metabolism; phospholipid metabolism.</text>
</comment>
<dbReference type="InterPro" id="IPR003811">
    <property type="entry name" value="G3P_acylTferase_PlsY"/>
</dbReference>
<proteinExistence type="inferred from homology"/>
<evidence type="ECO:0000256" key="3">
    <source>
        <dbReference type="ARBA" id="ARBA00022679"/>
    </source>
</evidence>
<organism evidence="11 12">
    <name type="scientific">Grimontia marina</name>
    <dbReference type="NCBI Taxonomy" id="646534"/>
    <lineage>
        <taxon>Bacteria</taxon>
        <taxon>Pseudomonadati</taxon>
        <taxon>Pseudomonadota</taxon>
        <taxon>Gammaproteobacteria</taxon>
        <taxon>Vibrionales</taxon>
        <taxon>Vibrionaceae</taxon>
        <taxon>Grimontia</taxon>
    </lineage>
</organism>
<feature type="transmembrane region" description="Helical" evidence="10">
    <location>
        <begin position="78"/>
        <end position="99"/>
    </location>
</feature>
<dbReference type="Pfam" id="PF02660">
    <property type="entry name" value="G3P_acyltransf"/>
    <property type="match status" value="1"/>
</dbReference>
<keyword evidence="9 10" id="KW-1208">Phospholipid metabolism</keyword>
<keyword evidence="11" id="KW-0012">Acyltransferase</keyword>
<dbReference type="EC" id="2.3.1.275" evidence="10"/>
<evidence type="ECO:0000256" key="2">
    <source>
        <dbReference type="ARBA" id="ARBA00022516"/>
    </source>
</evidence>
<dbReference type="PANTHER" id="PTHR30309:SF0">
    <property type="entry name" value="GLYCEROL-3-PHOSPHATE ACYLTRANSFERASE-RELATED"/>
    <property type="match status" value="1"/>
</dbReference>
<evidence type="ECO:0000313" key="11">
    <source>
        <dbReference type="EMBL" id="CZF84808.1"/>
    </source>
</evidence>
<evidence type="ECO:0000256" key="9">
    <source>
        <dbReference type="ARBA" id="ARBA00023264"/>
    </source>
</evidence>
<keyword evidence="12" id="KW-1185">Reference proteome</keyword>
<evidence type="ECO:0000256" key="5">
    <source>
        <dbReference type="ARBA" id="ARBA00022989"/>
    </source>
</evidence>
<keyword evidence="4 10" id="KW-0812">Transmembrane</keyword>
<name>A0A128FDI1_9GAMM</name>
<dbReference type="SMART" id="SM01207">
    <property type="entry name" value="G3P_acyltransf"/>
    <property type="match status" value="1"/>
</dbReference>
<dbReference type="HAMAP" id="MF_01043">
    <property type="entry name" value="PlsY"/>
    <property type="match status" value="1"/>
</dbReference>
<feature type="transmembrane region" description="Helical" evidence="10">
    <location>
        <begin position="6"/>
        <end position="28"/>
    </location>
</feature>